<dbReference type="InterPro" id="IPR045249">
    <property type="entry name" value="HARBI1-like"/>
</dbReference>
<evidence type="ECO:0000256" key="1">
    <source>
        <dbReference type="ARBA" id="ARBA00001968"/>
    </source>
</evidence>
<comment type="similarity">
    <text evidence="3">Belongs to the HARBI1 family.</text>
</comment>
<evidence type="ECO:0000313" key="10">
    <source>
        <dbReference type="Proteomes" id="UP001152888"/>
    </source>
</evidence>
<dbReference type="GO" id="GO:0016787">
    <property type="term" value="F:hydrolase activity"/>
    <property type="evidence" value="ECO:0007669"/>
    <property type="project" value="UniProtKB-KW"/>
</dbReference>
<feature type="domain" description="DDE Tnp4" evidence="8">
    <location>
        <begin position="72"/>
        <end position="222"/>
    </location>
</feature>
<name>A0A9P0K5C0_ACAOB</name>
<comment type="caution">
    <text evidence="9">The sequence shown here is derived from an EMBL/GenBank/DDBJ whole genome shotgun (WGS) entry which is preliminary data.</text>
</comment>
<dbReference type="AlphaFoldDB" id="A0A9P0K5C0"/>
<keyword evidence="7" id="KW-0539">Nucleus</keyword>
<evidence type="ECO:0000256" key="2">
    <source>
        <dbReference type="ARBA" id="ARBA00004123"/>
    </source>
</evidence>
<dbReference type="Pfam" id="PF13359">
    <property type="entry name" value="DDE_Tnp_4"/>
    <property type="match status" value="1"/>
</dbReference>
<evidence type="ECO:0000256" key="7">
    <source>
        <dbReference type="ARBA" id="ARBA00023242"/>
    </source>
</evidence>
<keyword evidence="4" id="KW-0540">Nuclease</keyword>
<evidence type="ECO:0000259" key="8">
    <source>
        <dbReference type="Pfam" id="PF13359"/>
    </source>
</evidence>
<keyword evidence="10" id="KW-1185">Reference proteome</keyword>
<accession>A0A9P0K5C0</accession>
<comment type="subcellular location">
    <subcellularLocation>
        <location evidence="2">Nucleus</location>
    </subcellularLocation>
</comment>
<comment type="cofactor">
    <cofactor evidence="1">
        <name>a divalent metal cation</name>
        <dbReference type="ChEBI" id="CHEBI:60240"/>
    </cofactor>
</comment>
<dbReference type="GO" id="GO:0004518">
    <property type="term" value="F:nuclease activity"/>
    <property type="evidence" value="ECO:0007669"/>
    <property type="project" value="UniProtKB-KW"/>
</dbReference>
<evidence type="ECO:0000256" key="5">
    <source>
        <dbReference type="ARBA" id="ARBA00022723"/>
    </source>
</evidence>
<evidence type="ECO:0000256" key="6">
    <source>
        <dbReference type="ARBA" id="ARBA00022801"/>
    </source>
</evidence>
<dbReference type="EMBL" id="CAKOFQ010006736">
    <property type="protein sequence ID" value="CAH1966701.1"/>
    <property type="molecule type" value="Genomic_DNA"/>
</dbReference>
<dbReference type="OrthoDB" id="6757375at2759"/>
<dbReference type="Proteomes" id="UP001152888">
    <property type="component" value="Unassembled WGS sequence"/>
</dbReference>
<keyword evidence="6" id="KW-0378">Hydrolase</keyword>
<evidence type="ECO:0000256" key="3">
    <source>
        <dbReference type="ARBA" id="ARBA00006958"/>
    </source>
</evidence>
<reference evidence="9" key="1">
    <citation type="submission" date="2022-03" db="EMBL/GenBank/DDBJ databases">
        <authorList>
            <person name="Sayadi A."/>
        </authorList>
    </citation>
    <scope>NUCLEOTIDE SEQUENCE</scope>
</reference>
<dbReference type="InterPro" id="IPR027806">
    <property type="entry name" value="HARBI1_dom"/>
</dbReference>
<sequence>MSSIFCYRFQINVADLFNVSQPTVSRIVKKITRHIAALRPQFITMPETEDQRRAVVLGFYNLAQLPGIIGAVDCTHIKIQSPGGENAEVFRNRKSYFSINTQIIGSFDLKIMDIVARWPGSVHDTTIFNDSNIRGHFENNEFSPYCLVGDGGYPCRVYLLTPLQDPQTLPQQRYNNAQIKTRNPVERLFGVWKRRFPCLSLGMRLKLETMCEVIVATAVLHNMCLEQNDTIDFFENGPEMEQIEEI</sequence>
<gene>
    <name evidence="9" type="ORF">ACAOBT_LOCUS6989</name>
</gene>
<evidence type="ECO:0000313" key="9">
    <source>
        <dbReference type="EMBL" id="CAH1966701.1"/>
    </source>
</evidence>
<proteinExistence type="inferred from homology"/>
<organism evidence="9 10">
    <name type="scientific">Acanthoscelides obtectus</name>
    <name type="common">Bean weevil</name>
    <name type="synonym">Bruchus obtectus</name>
    <dbReference type="NCBI Taxonomy" id="200917"/>
    <lineage>
        <taxon>Eukaryota</taxon>
        <taxon>Metazoa</taxon>
        <taxon>Ecdysozoa</taxon>
        <taxon>Arthropoda</taxon>
        <taxon>Hexapoda</taxon>
        <taxon>Insecta</taxon>
        <taxon>Pterygota</taxon>
        <taxon>Neoptera</taxon>
        <taxon>Endopterygota</taxon>
        <taxon>Coleoptera</taxon>
        <taxon>Polyphaga</taxon>
        <taxon>Cucujiformia</taxon>
        <taxon>Chrysomeloidea</taxon>
        <taxon>Chrysomelidae</taxon>
        <taxon>Bruchinae</taxon>
        <taxon>Bruchini</taxon>
        <taxon>Acanthoscelides</taxon>
    </lineage>
</organism>
<dbReference type="PANTHER" id="PTHR22930">
    <property type="match status" value="1"/>
</dbReference>
<keyword evidence="5" id="KW-0479">Metal-binding</keyword>
<dbReference type="GO" id="GO:0005634">
    <property type="term" value="C:nucleus"/>
    <property type="evidence" value="ECO:0007669"/>
    <property type="project" value="UniProtKB-SubCell"/>
</dbReference>
<dbReference type="GO" id="GO:0046872">
    <property type="term" value="F:metal ion binding"/>
    <property type="evidence" value="ECO:0007669"/>
    <property type="project" value="UniProtKB-KW"/>
</dbReference>
<dbReference type="PANTHER" id="PTHR22930:SF289">
    <property type="entry name" value="DDE TNP4 DOMAIN-CONTAINING PROTEIN-RELATED"/>
    <property type="match status" value="1"/>
</dbReference>
<protein>
    <recommendedName>
        <fullName evidence="8">DDE Tnp4 domain-containing protein</fullName>
    </recommendedName>
</protein>
<evidence type="ECO:0000256" key="4">
    <source>
        <dbReference type="ARBA" id="ARBA00022722"/>
    </source>
</evidence>